<dbReference type="EMBL" id="SUME01000004">
    <property type="protein sequence ID" value="TJZ60675.1"/>
    <property type="molecule type" value="Genomic_DNA"/>
</dbReference>
<accession>A0A4U0P0K6</accession>
<dbReference type="AlphaFoldDB" id="A0A4U0P0K6"/>
<evidence type="ECO:0000259" key="2">
    <source>
        <dbReference type="Pfam" id="PF17163"/>
    </source>
</evidence>
<dbReference type="Pfam" id="PF16408">
    <property type="entry name" value="DUF5016"/>
    <property type="match status" value="1"/>
</dbReference>
<dbReference type="Proteomes" id="UP000306808">
    <property type="component" value="Unassembled WGS sequence"/>
</dbReference>
<proteinExistence type="predicted"/>
<reference evidence="4 5" key="1">
    <citation type="submission" date="2019-04" db="EMBL/GenBank/DDBJ databases">
        <title>Sphingobacterium olei sp. nov., isolated from oil-contaminated soil.</title>
        <authorList>
            <person name="Liu B."/>
        </authorList>
    </citation>
    <scope>NUCLEOTIDE SEQUENCE [LARGE SCALE GENOMIC DNA]</scope>
    <source>
        <strain evidence="4 5">HAL-9</strain>
    </source>
</reference>
<evidence type="ECO:0000259" key="3">
    <source>
        <dbReference type="Pfam" id="PF17165"/>
    </source>
</evidence>
<dbReference type="InterPro" id="IPR033429">
    <property type="entry name" value="DUF5125"/>
</dbReference>
<feature type="domain" description="DUF5121" evidence="3">
    <location>
        <begin position="315"/>
        <end position="430"/>
    </location>
</feature>
<dbReference type="RefSeq" id="WP_136901519.1">
    <property type="nucleotide sequence ID" value="NZ_SUME01000004.1"/>
</dbReference>
<protein>
    <submittedName>
        <fullName evidence="4">DUF5125 domain-containing protein</fullName>
    </submittedName>
</protein>
<dbReference type="Pfam" id="PF17163">
    <property type="entry name" value="DUF5125"/>
    <property type="match status" value="1"/>
</dbReference>
<organism evidence="4 5">
    <name type="scientific">Sphingobacterium olei</name>
    <dbReference type="NCBI Taxonomy" id="2571155"/>
    <lineage>
        <taxon>Bacteria</taxon>
        <taxon>Pseudomonadati</taxon>
        <taxon>Bacteroidota</taxon>
        <taxon>Sphingobacteriia</taxon>
        <taxon>Sphingobacteriales</taxon>
        <taxon>Sphingobacteriaceae</taxon>
        <taxon>Sphingobacterium</taxon>
    </lineage>
</organism>
<dbReference type="InterPro" id="IPR032184">
    <property type="entry name" value="DUF5016"/>
</dbReference>
<keyword evidence="5" id="KW-1185">Reference proteome</keyword>
<feature type="domain" description="DUF5016" evidence="1">
    <location>
        <begin position="1"/>
        <end position="122"/>
    </location>
</feature>
<feature type="domain" description="DUF5125" evidence="2">
    <location>
        <begin position="126"/>
        <end position="308"/>
    </location>
</feature>
<sequence length="444" mass="48817">MKNCINYMIIIACCIAFSSCKEELIVPIGEGLPSIDITAVPTNAFFGDSISYTVNVADQAIDLSTLKVQLYYSEDVVAEQTIRTKTYGTYSGKIFVPYYANVPNGTATLKFTLQNITLTKTEKEVELPLARPDFPYLTLVTPTVSYRMEKVGLYQYELTENLPFKVNGYIEAPMYGTNGNLVQFGWDVDKVTEGSAQPIPFSNSTSGEYSISFNTFNYQASPFIIGYAVNGNGMRMISDDLYAVDLQLTYNEELMIDGIEELASWWIDADYIRQEDDKYFFNAMTGKYRITADFGKEYFVIEAMQGDNLATLNNDGTGAVWIIGQGVGKPSLAGNEVGWTTEKALCMAPIGGKKYQITVVAGQTIRASDINFKFFHQKGWGGEFGHTSITGSSDVIFIGDGTNGRDSGNLGLVTGKQLENGATYVFVLDLSSGIDKGVLTVTKQ</sequence>
<evidence type="ECO:0000259" key="1">
    <source>
        <dbReference type="Pfam" id="PF16408"/>
    </source>
</evidence>
<dbReference type="InterPro" id="IPR033430">
    <property type="entry name" value="DUF5121"/>
</dbReference>
<evidence type="ECO:0000313" key="5">
    <source>
        <dbReference type="Proteomes" id="UP000306808"/>
    </source>
</evidence>
<name>A0A4U0P0K6_9SPHI</name>
<dbReference type="PROSITE" id="PS51257">
    <property type="entry name" value="PROKAR_LIPOPROTEIN"/>
    <property type="match status" value="1"/>
</dbReference>
<dbReference type="OrthoDB" id="1004111at2"/>
<evidence type="ECO:0000313" key="4">
    <source>
        <dbReference type="EMBL" id="TJZ60675.1"/>
    </source>
</evidence>
<comment type="caution">
    <text evidence="4">The sequence shown here is derived from an EMBL/GenBank/DDBJ whole genome shotgun (WGS) entry which is preliminary data.</text>
</comment>
<gene>
    <name evidence="4" type="ORF">FAZ15_11855</name>
</gene>
<dbReference type="Pfam" id="PF17165">
    <property type="entry name" value="DUF5121"/>
    <property type="match status" value="1"/>
</dbReference>